<gene>
    <name evidence="3" type="ORF">GA398_13915</name>
</gene>
<keyword evidence="1" id="KW-0472">Membrane</keyword>
<evidence type="ECO:0000313" key="3">
    <source>
        <dbReference type="EMBL" id="KAB6146833.1"/>
    </source>
</evidence>
<dbReference type="EMBL" id="WDED01000020">
    <property type="protein sequence ID" value="KAB6146833.1"/>
    <property type="molecule type" value="Genomic_DNA"/>
</dbReference>
<dbReference type="RefSeq" id="WP_151934925.1">
    <property type="nucleotide sequence ID" value="NZ_WDED01000020.1"/>
</dbReference>
<proteinExistence type="predicted"/>
<keyword evidence="1" id="KW-1133">Transmembrane helix</keyword>
<keyword evidence="1" id="KW-0812">Transmembrane</keyword>
<dbReference type="Proteomes" id="UP000434604">
    <property type="component" value="Unassembled WGS sequence"/>
</dbReference>
<reference evidence="3 4" key="1">
    <citation type="journal article" date="2019" name="Nat. Med.">
        <title>A library of human gut bacterial isolates paired with longitudinal multiomics data enables mechanistic microbiome research.</title>
        <authorList>
            <person name="Poyet M."/>
            <person name="Groussin M."/>
            <person name="Gibbons S.M."/>
            <person name="Avila-Pacheco J."/>
            <person name="Jiang X."/>
            <person name="Kearney S.M."/>
            <person name="Perrotta A.R."/>
            <person name="Berdy B."/>
            <person name="Zhao S."/>
            <person name="Lieberman T.D."/>
            <person name="Swanson P.K."/>
            <person name="Smith M."/>
            <person name="Roesemann S."/>
            <person name="Alexander J.E."/>
            <person name="Rich S.A."/>
            <person name="Livny J."/>
            <person name="Vlamakis H."/>
            <person name="Clish C."/>
            <person name="Bullock K."/>
            <person name="Deik A."/>
            <person name="Scott J."/>
            <person name="Pierce K.A."/>
            <person name="Xavier R.J."/>
            <person name="Alm E.J."/>
        </authorList>
    </citation>
    <scope>NUCLEOTIDE SEQUENCE [LARGE SCALE GENOMIC DNA]</scope>
    <source>
        <strain evidence="3 4">BIOML-A58</strain>
    </source>
</reference>
<comment type="caution">
    <text evidence="3">The sequence shown here is derived from an EMBL/GenBank/DDBJ whole genome shotgun (WGS) entry which is preliminary data.</text>
</comment>
<feature type="transmembrane region" description="Helical" evidence="1">
    <location>
        <begin position="36"/>
        <end position="56"/>
    </location>
</feature>
<dbReference type="Pfam" id="PF15569">
    <property type="entry name" value="Imm40"/>
    <property type="match status" value="1"/>
</dbReference>
<protein>
    <recommendedName>
        <fullName evidence="2">Immunity protein 40 domain-containing protein</fullName>
    </recommendedName>
</protein>
<feature type="domain" description="Immunity protein 40" evidence="2">
    <location>
        <begin position="136"/>
        <end position="226"/>
    </location>
</feature>
<accession>A0A7J5PVF5</accession>
<feature type="transmembrane region" description="Helical" evidence="1">
    <location>
        <begin position="63"/>
        <end position="88"/>
    </location>
</feature>
<dbReference type="AlphaFoldDB" id="A0A7J5PVF5"/>
<evidence type="ECO:0000259" key="2">
    <source>
        <dbReference type="Pfam" id="PF15569"/>
    </source>
</evidence>
<feature type="transmembrane region" description="Helical" evidence="1">
    <location>
        <begin position="9"/>
        <end position="30"/>
    </location>
</feature>
<organism evidence="3 4">
    <name type="scientific">Bacteroides xylanisolvens</name>
    <dbReference type="NCBI Taxonomy" id="371601"/>
    <lineage>
        <taxon>Bacteria</taxon>
        <taxon>Pseudomonadati</taxon>
        <taxon>Bacteroidota</taxon>
        <taxon>Bacteroidia</taxon>
        <taxon>Bacteroidales</taxon>
        <taxon>Bacteroidaceae</taxon>
        <taxon>Bacteroides</taxon>
    </lineage>
</organism>
<feature type="transmembrane region" description="Helical" evidence="1">
    <location>
        <begin position="94"/>
        <end position="121"/>
    </location>
</feature>
<sequence>MKLTDKRFWIFEGFTIVYAIAMLMLVIALSGKSFSVDFLLIFVGGSCISGAITWLLGNSKHWFAFGLIHEGVMLFMIVTSLWISAIIYNQFDSIAIAIILYTMTAFVAISIIPTLALAYFGHGLFQKCKEKTDAFSLGDIGINGIAYSRNRALKIAEIYYHSNRAILGGDVYKMENGRITLTLDSWYCDKISSESPSEYVRRCYIVTTDYISKYPNNANFLFGFVVDAQD</sequence>
<evidence type="ECO:0000256" key="1">
    <source>
        <dbReference type="SAM" id="Phobius"/>
    </source>
</evidence>
<dbReference type="InterPro" id="IPR029080">
    <property type="entry name" value="Imm40"/>
</dbReference>
<name>A0A7J5PVF5_9BACE</name>
<evidence type="ECO:0000313" key="4">
    <source>
        <dbReference type="Proteomes" id="UP000434604"/>
    </source>
</evidence>